<dbReference type="InParanoid" id="A0D051"/>
<dbReference type="Proteomes" id="UP000000600">
    <property type="component" value="Unassembled WGS sequence"/>
</dbReference>
<dbReference type="KEGG" id="ptm:GSPATT00011970001"/>
<accession>A0D051</accession>
<reference evidence="1 2" key="1">
    <citation type="journal article" date="2006" name="Nature">
        <title>Global trends of whole-genome duplications revealed by the ciliate Paramecium tetraurelia.</title>
        <authorList>
            <consortium name="Genoscope"/>
            <person name="Aury J.-M."/>
            <person name="Jaillon O."/>
            <person name="Duret L."/>
            <person name="Noel B."/>
            <person name="Jubin C."/>
            <person name="Porcel B.M."/>
            <person name="Segurens B."/>
            <person name="Daubin V."/>
            <person name="Anthouard V."/>
            <person name="Aiach N."/>
            <person name="Arnaiz O."/>
            <person name="Billaut A."/>
            <person name="Beisson J."/>
            <person name="Blanc I."/>
            <person name="Bouhouche K."/>
            <person name="Camara F."/>
            <person name="Duharcourt S."/>
            <person name="Guigo R."/>
            <person name="Gogendeau D."/>
            <person name="Katinka M."/>
            <person name="Keller A.-M."/>
            <person name="Kissmehl R."/>
            <person name="Klotz C."/>
            <person name="Koll F."/>
            <person name="Le Moue A."/>
            <person name="Lepere C."/>
            <person name="Malinsky S."/>
            <person name="Nowacki M."/>
            <person name="Nowak J.K."/>
            <person name="Plattner H."/>
            <person name="Poulain J."/>
            <person name="Ruiz F."/>
            <person name="Serrano V."/>
            <person name="Zagulski M."/>
            <person name="Dessen P."/>
            <person name="Betermier M."/>
            <person name="Weissenbach J."/>
            <person name="Scarpelli C."/>
            <person name="Schachter V."/>
            <person name="Sperling L."/>
            <person name="Meyer E."/>
            <person name="Cohen J."/>
            <person name="Wincker P."/>
        </authorList>
    </citation>
    <scope>NUCLEOTIDE SEQUENCE [LARGE SCALE GENOMIC DNA]</scope>
    <source>
        <strain evidence="1 2">Stock d4-2</strain>
    </source>
</reference>
<dbReference type="OrthoDB" id="444265at2759"/>
<dbReference type="RefSeq" id="XP_001443815.1">
    <property type="nucleotide sequence ID" value="XM_001443778.2"/>
</dbReference>
<dbReference type="EMBL" id="CT868241">
    <property type="protein sequence ID" value="CAK76418.1"/>
    <property type="molecule type" value="Genomic_DNA"/>
</dbReference>
<dbReference type="OMA" id="ENEFCAY"/>
<proteinExistence type="predicted"/>
<dbReference type="AlphaFoldDB" id="A0D051"/>
<sequence>MENEFYSYYLGSAYGTFVIKAWIPTNLFHKLNPYDELKFGQSLRVYILRFQNFEKQIKQKRIRQCCQNQNDTKVQSTQVNLIIGSTQTTNSSVILQLRNQREQKSQKNILNEKLKRKFKVKWRVQEILYYYDQDRYKKQTFTSEILGDVKQKRMNYVYITKFQ</sequence>
<dbReference type="SUPFAM" id="SSF49879">
    <property type="entry name" value="SMAD/FHA domain"/>
    <property type="match status" value="1"/>
</dbReference>
<dbReference type="GeneID" id="5029599"/>
<name>A0D051_PARTE</name>
<protein>
    <submittedName>
        <fullName evidence="1">Uncharacterized protein</fullName>
    </submittedName>
</protein>
<gene>
    <name evidence="1" type="ORF">GSPATT00011970001</name>
</gene>
<dbReference type="Gene3D" id="2.60.200.20">
    <property type="match status" value="1"/>
</dbReference>
<evidence type="ECO:0000313" key="2">
    <source>
        <dbReference type="Proteomes" id="UP000000600"/>
    </source>
</evidence>
<evidence type="ECO:0000313" key="1">
    <source>
        <dbReference type="EMBL" id="CAK76418.1"/>
    </source>
</evidence>
<keyword evidence="2" id="KW-1185">Reference proteome</keyword>
<dbReference type="HOGENOM" id="CLU_1630231_0_0_1"/>
<dbReference type="InterPro" id="IPR008984">
    <property type="entry name" value="SMAD_FHA_dom_sf"/>
</dbReference>
<organism evidence="1 2">
    <name type="scientific">Paramecium tetraurelia</name>
    <dbReference type="NCBI Taxonomy" id="5888"/>
    <lineage>
        <taxon>Eukaryota</taxon>
        <taxon>Sar</taxon>
        <taxon>Alveolata</taxon>
        <taxon>Ciliophora</taxon>
        <taxon>Intramacronucleata</taxon>
        <taxon>Oligohymenophorea</taxon>
        <taxon>Peniculida</taxon>
        <taxon>Parameciidae</taxon>
        <taxon>Paramecium</taxon>
    </lineage>
</organism>